<reference evidence="11" key="1">
    <citation type="submission" date="2024-07" db="EMBL/GenBank/DDBJ databases">
        <authorList>
            <person name="Yu S.T."/>
        </authorList>
    </citation>
    <scope>NUCLEOTIDE SEQUENCE</scope>
    <source>
        <strain evidence="11">Y1</strain>
    </source>
</reference>
<dbReference type="SUPFAM" id="SSF53720">
    <property type="entry name" value="ALDH-like"/>
    <property type="match status" value="1"/>
</dbReference>
<dbReference type="CDD" id="cd07123">
    <property type="entry name" value="ALDH_F4-17_P5CDH"/>
    <property type="match status" value="1"/>
</dbReference>
<evidence type="ECO:0000256" key="2">
    <source>
        <dbReference type="ARBA" id="ARBA00009986"/>
    </source>
</evidence>
<evidence type="ECO:0000256" key="6">
    <source>
        <dbReference type="ARBA" id="ARBA00023062"/>
    </source>
</evidence>
<dbReference type="InterPro" id="IPR005931">
    <property type="entry name" value="P5CDH/ALDH4A1"/>
</dbReference>
<feature type="region of interest" description="Disordered" evidence="9">
    <location>
        <begin position="1"/>
        <end position="23"/>
    </location>
</feature>
<dbReference type="InterPro" id="IPR016160">
    <property type="entry name" value="Ald_DH_CS_CYS"/>
</dbReference>
<dbReference type="GO" id="GO:0004657">
    <property type="term" value="F:proline dehydrogenase activity"/>
    <property type="evidence" value="ECO:0007669"/>
    <property type="project" value="UniProtKB-ARBA"/>
</dbReference>
<evidence type="ECO:0000256" key="4">
    <source>
        <dbReference type="ARBA" id="ARBA00023002"/>
    </source>
</evidence>
<comment type="pathway">
    <text evidence="1">Amino-acid degradation; L-proline degradation into L-glutamate; L-glutamate from L-proline: step 2/2.</text>
</comment>
<dbReference type="EC" id="1.2.1.88" evidence="3"/>
<evidence type="ECO:0000256" key="8">
    <source>
        <dbReference type="ARBA" id="ARBA00048142"/>
    </source>
</evidence>
<dbReference type="Gene3D" id="3.40.309.10">
    <property type="entry name" value="Aldehyde Dehydrogenase, Chain A, domain 2"/>
    <property type="match status" value="1"/>
</dbReference>
<dbReference type="GO" id="GO:0010133">
    <property type="term" value="P:L-proline catabolic process to L-glutamate"/>
    <property type="evidence" value="ECO:0007669"/>
    <property type="project" value="InterPro"/>
</dbReference>
<dbReference type="GO" id="GO:0009898">
    <property type="term" value="C:cytoplasmic side of plasma membrane"/>
    <property type="evidence" value="ECO:0007669"/>
    <property type="project" value="TreeGrafter"/>
</dbReference>
<gene>
    <name evidence="11" type="primary">pruA</name>
    <name evidence="11" type="ORF">AB2U05_20715</name>
</gene>
<dbReference type="NCBIfam" id="TIGR01236">
    <property type="entry name" value="D1pyr5carbox1"/>
    <property type="match status" value="1"/>
</dbReference>
<feature type="compositionally biased region" description="Low complexity" evidence="9">
    <location>
        <begin position="1"/>
        <end position="15"/>
    </location>
</feature>
<feature type="domain" description="Aldehyde dehydrogenase" evidence="10">
    <location>
        <begin position="56"/>
        <end position="524"/>
    </location>
</feature>
<dbReference type="FunFam" id="3.40.309.10:FF:000005">
    <property type="entry name" value="1-pyrroline-5-carboxylate dehydrogenase 1"/>
    <property type="match status" value="1"/>
</dbReference>
<dbReference type="InterPro" id="IPR016161">
    <property type="entry name" value="Ald_DH/histidinol_DH"/>
</dbReference>
<evidence type="ECO:0000256" key="1">
    <source>
        <dbReference type="ARBA" id="ARBA00004786"/>
    </source>
</evidence>
<evidence type="ECO:0000313" key="11">
    <source>
        <dbReference type="EMBL" id="XDQ84074.1"/>
    </source>
</evidence>
<dbReference type="GO" id="GO:0003842">
    <property type="term" value="F:L-glutamate gamma-semialdehyde dehydrogenase activity"/>
    <property type="evidence" value="ECO:0007669"/>
    <property type="project" value="UniProtKB-EC"/>
</dbReference>
<evidence type="ECO:0000259" key="10">
    <source>
        <dbReference type="Pfam" id="PF00171"/>
    </source>
</evidence>
<dbReference type="PANTHER" id="PTHR42862">
    <property type="entry name" value="DELTA-1-PYRROLINE-5-CARBOXYLATE DEHYDROGENASE 1, ISOFORM A-RELATED"/>
    <property type="match status" value="1"/>
</dbReference>
<keyword evidence="4 11" id="KW-0560">Oxidoreductase</keyword>
<comment type="catalytic activity">
    <reaction evidence="8">
        <text>L-glutamate 5-semialdehyde + NAD(+) + H2O = L-glutamate + NADH + 2 H(+)</text>
        <dbReference type="Rhea" id="RHEA:30235"/>
        <dbReference type="ChEBI" id="CHEBI:15377"/>
        <dbReference type="ChEBI" id="CHEBI:15378"/>
        <dbReference type="ChEBI" id="CHEBI:29985"/>
        <dbReference type="ChEBI" id="CHEBI:57540"/>
        <dbReference type="ChEBI" id="CHEBI:57945"/>
        <dbReference type="ChEBI" id="CHEBI:58066"/>
        <dbReference type="EC" id="1.2.1.88"/>
    </reaction>
</comment>
<dbReference type="Gene3D" id="3.40.605.10">
    <property type="entry name" value="Aldehyde Dehydrogenase, Chain A, domain 1"/>
    <property type="match status" value="1"/>
</dbReference>
<proteinExistence type="inferred from homology"/>
<dbReference type="RefSeq" id="WP_369185974.1">
    <property type="nucleotide sequence ID" value="NZ_CP163445.1"/>
</dbReference>
<evidence type="ECO:0000256" key="3">
    <source>
        <dbReference type="ARBA" id="ARBA00012884"/>
    </source>
</evidence>
<keyword evidence="5" id="KW-0520">NAD</keyword>
<dbReference type="AlphaFoldDB" id="A0AB39TYB3"/>
<dbReference type="EMBL" id="CP163445">
    <property type="protein sequence ID" value="XDQ84074.1"/>
    <property type="molecule type" value="Genomic_DNA"/>
</dbReference>
<protein>
    <recommendedName>
        <fullName evidence="7">L-glutamate gamma-semialdehyde dehydrogenase</fullName>
        <ecNumber evidence="3">1.2.1.88</ecNumber>
    </recommendedName>
    <alternativeName>
        <fullName evidence="7">L-glutamate gamma-semialdehyde dehydrogenase</fullName>
    </alternativeName>
</protein>
<dbReference type="PANTHER" id="PTHR42862:SF1">
    <property type="entry name" value="DELTA-1-PYRROLINE-5-CARBOXYLATE DEHYDROGENASE 2, ISOFORM A-RELATED"/>
    <property type="match status" value="1"/>
</dbReference>
<evidence type="ECO:0000256" key="7">
    <source>
        <dbReference type="ARBA" id="ARBA00032259"/>
    </source>
</evidence>
<dbReference type="InterPro" id="IPR016163">
    <property type="entry name" value="Ald_DH_C"/>
</dbReference>
<comment type="similarity">
    <text evidence="2">Belongs to the aldehyde dehydrogenase family.</text>
</comment>
<accession>A0AB39TYB3</accession>
<dbReference type="InterPro" id="IPR050485">
    <property type="entry name" value="Proline_metab_enzyme"/>
</dbReference>
<name>A0AB39TYB3_9ACTN</name>
<dbReference type="InterPro" id="IPR015590">
    <property type="entry name" value="Aldehyde_DH_dom"/>
</dbReference>
<sequence>MDAVTEVPTPVNEPVRSYPPGSPERARLVRRLDELAAEQVPLPMTIGGEQRFGGGERIDVVQPHHHAAKLGVLGNATREDARAAVDAALAAGRQWRSLSFDDRAAVFLRAADLLAGPWRDTLNAATMLGQSKTVQQAEIDSACELIDFWRFNVGFARQVLADQPISSPGVWNRVDHRPLEGFVYAITPFNFTAIAGNLPTAPALMGNTVVWKPAPTQTLAAYHLMRLLEAAGLPPGVINLVTGDGLQVSPVALADPALAGLHFTGSTATFQSLWQTIGANIGGYRTYPRIVGETGGKDFLLAHRSADPDILRTALIRGAFEYQGQKCSALSRAYLPRSLWQKIKDDFLTEVDALAVGDVTDLSNFMGALIDRRAFERNRDAIDRAKADPTIELAAGGQYDDAIGWFVRPTVLVSSDHRGEIFRTEYFGPILAIHVYEDSRWDDVLGRVDAGAPYGLTGAVIAQDRYVIAQAVEELRFTAGNFYINDKPTGAVVGQQPFGGSRASGTNDKAGAAQNLLRWTSARSIKETFVPPTQHGYPHMG</sequence>
<dbReference type="PROSITE" id="PS00070">
    <property type="entry name" value="ALDEHYDE_DEHYDR_CYS"/>
    <property type="match status" value="1"/>
</dbReference>
<organism evidence="11">
    <name type="scientific">Streptomyces sp. Y1</name>
    <dbReference type="NCBI Taxonomy" id="3238634"/>
    <lineage>
        <taxon>Bacteria</taxon>
        <taxon>Bacillati</taxon>
        <taxon>Actinomycetota</taxon>
        <taxon>Actinomycetes</taxon>
        <taxon>Kitasatosporales</taxon>
        <taxon>Streptomycetaceae</taxon>
        <taxon>Streptomyces</taxon>
    </lineage>
</organism>
<dbReference type="InterPro" id="IPR016162">
    <property type="entry name" value="Ald_DH_N"/>
</dbReference>
<evidence type="ECO:0000256" key="5">
    <source>
        <dbReference type="ARBA" id="ARBA00023027"/>
    </source>
</evidence>
<dbReference type="FunFam" id="3.40.605.10:FF:000006">
    <property type="entry name" value="1-pyrroline-5-carboxylate dehydrogenase"/>
    <property type="match status" value="1"/>
</dbReference>
<dbReference type="Pfam" id="PF00171">
    <property type="entry name" value="Aldedh"/>
    <property type="match status" value="1"/>
</dbReference>
<keyword evidence="6" id="KW-0642">Proline metabolism</keyword>
<evidence type="ECO:0000256" key="9">
    <source>
        <dbReference type="SAM" id="MobiDB-lite"/>
    </source>
</evidence>